<gene>
    <name evidence="1" type="ORF">GCM10009789_20530</name>
</gene>
<dbReference type="Proteomes" id="UP001500393">
    <property type="component" value="Unassembled WGS sequence"/>
</dbReference>
<dbReference type="EMBL" id="BAAAOS010000017">
    <property type="protein sequence ID" value="GAA1566927.1"/>
    <property type="molecule type" value="Genomic_DNA"/>
</dbReference>
<evidence type="ECO:0000313" key="2">
    <source>
        <dbReference type="Proteomes" id="UP001500393"/>
    </source>
</evidence>
<proteinExistence type="predicted"/>
<sequence length="66" mass="7058">MKFDARVALHDPSGLTLRLAGSAGKGYLRKAAEARVVLRARTNTASDRIIVALSNDPAARSVERPV</sequence>
<organism evidence="1 2">
    <name type="scientific">Kribbella sancticallisti</name>
    <dbReference type="NCBI Taxonomy" id="460087"/>
    <lineage>
        <taxon>Bacteria</taxon>
        <taxon>Bacillati</taxon>
        <taxon>Actinomycetota</taxon>
        <taxon>Actinomycetes</taxon>
        <taxon>Propionibacteriales</taxon>
        <taxon>Kribbellaceae</taxon>
        <taxon>Kribbella</taxon>
    </lineage>
</organism>
<evidence type="ECO:0000313" key="1">
    <source>
        <dbReference type="EMBL" id="GAA1566927.1"/>
    </source>
</evidence>
<reference evidence="1 2" key="1">
    <citation type="journal article" date="2019" name="Int. J. Syst. Evol. Microbiol.">
        <title>The Global Catalogue of Microorganisms (GCM) 10K type strain sequencing project: providing services to taxonomists for standard genome sequencing and annotation.</title>
        <authorList>
            <consortium name="The Broad Institute Genomics Platform"/>
            <consortium name="The Broad Institute Genome Sequencing Center for Infectious Disease"/>
            <person name="Wu L."/>
            <person name="Ma J."/>
        </authorList>
    </citation>
    <scope>NUCLEOTIDE SEQUENCE [LARGE SCALE GENOMIC DNA]</scope>
    <source>
        <strain evidence="1 2">JCM 14969</strain>
    </source>
</reference>
<keyword evidence="2" id="KW-1185">Reference proteome</keyword>
<accession>A0ABN2CYR4</accession>
<comment type="caution">
    <text evidence="1">The sequence shown here is derived from an EMBL/GenBank/DDBJ whole genome shotgun (WGS) entry which is preliminary data.</text>
</comment>
<protein>
    <submittedName>
        <fullName evidence="1">Uncharacterized protein</fullName>
    </submittedName>
</protein>
<name>A0ABN2CYR4_9ACTN</name>
<dbReference type="RefSeq" id="WP_344212258.1">
    <property type="nucleotide sequence ID" value="NZ_BAAAOS010000017.1"/>
</dbReference>